<dbReference type="Pfam" id="PF00076">
    <property type="entry name" value="RRM_1"/>
    <property type="match status" value="2"/>
</dbReference>
<evidence type="ECO:0000256" key="2">
    <source>
        <dbReference type="ARBA" id="ARBA00020364"/>
    </source>
</evidence>
<dbReference type="Proteomes" id="UP000694866">
    <property type="component" value="Unplaced"/>
</dbReference>
<dbReference type="KEGG" id="fas:105267538"/>
<dbReference type="CDD" id="cd12239">
    <property type="entry name" value="RRM2_RBM40_like"/>
    <property type="match status" value="1"/>
</dbReference>
<evidence type="ECO:0000256" key="1">
    <source>
        <dbReference type="ARBA" id="ARBA00004123"/>
    </source>
</evidence>
<sequence>MSSSNGCDTLRVLHLPPYITDDKRDELFKKYGAIRTKTIRKSDKYSATFVKFSSNEAATKAFLQLHQLEVKGQHLSIEFAKKSMESGFDGEAGYTDEIHGTDNPDTANSEHFQAFIKKLNSWTTDYTFTHPPPPNISYKYPLPTRNTLMRIAIQLIREPAFYTQVLHLMNKMNLPPPFEELDEEFPTLREVYDVENYQDIFGRLSTETEEIEEEEEESEMESDEEKSKPEMIPAKRLLPQSKKRLKIPKFVNPMSQQIPTTSGHKAIRPEDVFESIKLGDAKNLKIDLKNAEKLADSESNKVDPGGSDEMEDKGGFGLIYPPDIEERVNEEEKREFITSEELAANRISANDQRLLPVYQNYHPGKTSCRLYIKNLSKHVELDDLHYIYKRYVLPGLNNSESQYDVRLMQEGRMKGQAFVTFQNMGQAQLALNETNGYILKDKPMVVQFAKAAKS</sequence>
<proteinExistence type="predicted"/>
<keyword evidence="5" id="KW-0539">Nucleus</keyword>
<feature type="domain" description="RRM" evidence="8">
    <location>
        <begin position="8"/>
        <end position="82"/>
    </location>
</feature>
<reference evidence="10" key="1">
    <citation type="submission" date="2025-08" db="UniProtKB">
        <authorList>
            <consortium name="RefSeq"/>
        </authorList>
    </citation>
    <scope>IDENTIFICATION</scope>
    <source>
        <strain evidence="10">USDA-PBARC FA_bdor</strain>
        <tissue evidence="10">Whole organism</tissue>
    </source>
</reference>
<dbReference type="AlphaFoldDB" id="A0A9R1U0P0"/>
<dbReference type="InterPro" id="IPR012677">
    <property type="entry name" value="Nucleotide-bd_a/b_plait_sf"/>
</dbReference>
<gene>
    <name evidence="10" type="primary">LOC105267538</name>
</gene>
<dbReference type="InterPro" id="IPR000504">
    <property type="entry name" value="RRM_dom"/>
</dbReference>
<dbReference type="InterPro" id="IPR035979">
    <property type="entry name" value="RBD_domain_sf"/>
</dbReference>
<dbReference type="GeneID" id="105267538"/>
<evidence type="ECO:0000313" key="9">
    <source>
        <dbReference type="Proteomes" id="UP000694866"/>
    </source>
</evidence>
<organism evidence="9 10">
    <name type="scientific">Fopius arisanus</name>
    <dbReference type="NCBI Taxonomy" id="64838"/>
    <lineage>
        <taxon>Eukaryota</taxon>
        <taxon>Metazoa</taxon>
        <taxon>Ecdysozoa</taxon>
        <taxon>Arthropoda</taxon>
        <taxon>Hexapoda</taxon>
        <taxon>Insecta</taxon>
        <taxon>Pterygota</taxon>
        <taxon>Neoptera</taxon>
        <taxon>Endopterygota</taxon>
        <taxon>Hymenoptera</taxon>
        <taxon>Apocrita</taxon>
        <taxon>Ichneumonoidea</taxon>
        <taxon>Braconidae</taxon>
        <taxon>Opiinae</taxon>
        <taxon>Fopius</taxon>
    </lineage>
</organism>
<dbReference type="SUPFAM" id="SSF54928">
    <property type="entry name" value="RNA-binding domain, RBD"/>
    <property type="match status" value="2"/>
</dbReference>
<dbReference type="PANTHER" id="PTHR16105">
    <property type="entry name" value="RNA-BINDING REGION-CONTAINING PROTEIN 3"/>
    <property type="match status" value="1"/>
</dbReference>
<dbReference type="PANTHER" id="PTHR16105:SF0">
    <property type="entry name" value="RNA-BINDING REGION-CONTAINING PROTEIN 3"/>
    <property type="match status" value="1"/>
</dbReference>
<dbReference type="RefSeq" id="XP_011304766.1">
    <property type="nucleotide sequence ID" value="XM_011306464.1"/>
</dbReference>
<dbReference type="Gene3D" id="3.30.70.330">
    <property type="match status" value="2"/>
</dbReference>
<comment type="subcellular location">
    <subcellularLocation>
        <location evidence="1">Nucleus</location>
    </subcellularLocation>
</comment>
<feature type="compositionally biased region" description="Acidic residues" evidence="7">
    <location>
        <begin position="207"/>
        <end position="224"/>
    </location>
</feature>
<keyword evidence="3" id="KW-0677">Repeat</keyword>
<dbReference type="GO" id="GO:0005689">
    <property type="term" value="C:U12-type spliceosomal complex"/>
    <property type="evidence" value="ECO:0007669"/>
    <property type="project" value="TreeGrafter"/>
</dbReference>
<keyword evidence="4 6" id="KW-0694">RNA-binding</keyword>
<feature type="domain" description="RRM" evidence="8">
    <location>
        <begin position="368"/>
        <end position="451"/>
    </location>
</feature>
<feature type="region of interest" description="Disordered" evidence="7">
    <location>
        <begin position="205"/>
        <end position="237"/>
    </location>
</feature>
<evidence type="ECO:0000256" key="7">
    <source>
        <dbReference type="SAM" id="MobiDB-lite"/>
    </source>
</evidence>
<evidence type="ECO:0000259" key="8">
    <source>
        <dbReference type="PROSITE" id="PS50102"/>
    </source>
</evidence>
<dbReference type="OrthoDB" id="448399at2759"/>
<evidence type="ECO:0000256" key="4">
    <source>
        <dbReference type="ARBA" id="ARBA00022884"/>
    </source>
</evidence>
<dbReference type="PROSITE" id="PS50102">
    <property type="entry name" value="RRM"/>
    <property type="match status" value="2"/>
</dbReference>
<protein>
    <recommendedName>
        <fullName evidence="2">RNA-binding region-containing protein 3</fullName>
    </recommendedName>
</protein>
<evidence type="ECO:0000256" key="5">
    <source>
        <dbReference type="ARBA" id="ARBA00023242"/>
    </source>
</evidence>
<dbReference type="SMART" id="SM00360">
    <property type="entry name" value="RRM"/>
    <property type="match status" value="2"/>
</dbReference>
<name>A0A9R1U0P0_9HYME</name>
<evidence type="ECO:0000313" key="10">
    <source>
        <dbReference type="RefSeq" id="XP_011304766.1"/>
    </source>
</evidence>
<dbReference type="GO" id="GO:0030626">
    <property type="term" value="F:U12 snRNA binding"/>
    <property type="evidence" value="ECO:0007669"/>
    <property type="project" value="TreeGrafter"/>
</dbReference>
<evidence type="ECO:0000256" key="3">
    <source>
        <dbReference type="ARBA" id="ARBA00022737"/>
    </source>
</evidence>
<keyword evidence="9" id="KW-1185">Reference proteome</keyword>
<accession>A0A9R1U0P0</accession>
<dbReference type="InterPro" id="IPR045164">
    <property type="entry name" value="RBM41/RNPC3"/>
</dbReference>
<feature type="region of interest" description="Disordered" evidence="7">
    <location>
        <begin position="294"/>
        <end position="320"/>
    </location>
</feature>
<evidence type="ECO:0000256" key="6">
    <source>
        <dbReference type="PROSITE-ProRule" id="PRU00176"/>
    </source>
</evidence>
<dbReference type="FunFam" id="3.30.70.330:FF:000207">
    <property type="entry name" value="RNA-binding region (RNP1, RRM)-containing 3"/>
    <property type="match status" value="1"/>
</dbReference>
<dbReference type="GO" id="GO:0000398">
    <property type="term" value="P:mRNA splicing, via spliceosome"/>
    <property type="evidence" value="ECO:0007669"/>
    <property type="project" value="TreeGrafter"/>
</dbReference>
<dbReference type="GO" id="GO:0097157">
    <property type="term" value="F:pre-mRNA intronic binding"/>
    <property type="evidence" value="ECO:0007669"/>
    <property type="project" value="TreeGrafter"/>
</dbReference>